<evidence type="ECO:0000256" key="1">
    <source>
        <dbReference type="ARBA" id="ARBA00022656"/>
    </source>
</evidence>
<dbReference type="SUPFAM" id="SSF53300">
    <property type="entry name" value="vWA-like"/>
    <property type="match status" value="3"/>
</dbReference>
<sequence length="1094" mass="117946">MTMLSSLWLCTFAVYLATSQAASYCEDPPLDICIAIDKTKSVGADNYATMLESVRTLISKYDVGPDKTHISIVTFAGNADVRASLDDARFHSQKGLNDLIDEMEDKDKLGSPTRTDIALKVVNKEVFTVGNGDRPDSPNVLIVFTDGATHRRSKPYSKVIPPLEEKGVHRVAVGIGKNIKQEELEKIAGSPDGIVNAASFDELDEQLDNIRETTCSIDGGYTEWSKWAKCSATCGGGVKMRSRTCTNPKPKGKGKTCKEQDAGPAKQSKKCNPLPCAIPTTSPPPPPPRPCKEHLDVGIILDSSNSIKPYDYQTALRFVQSLAERLEISEAGTHMAILLYSFEAHTVYSFNDPQNVNALKNKIGNLPHIQGGTRTDRALELAGEDFFGWVESGDRPEKPNVLIVLTDGDTNEGSRPFPEVLPPLEDAGVRRIAVGIGNEIHYDELLEIAGSRDDVLQVNSYGDLINKLEDIMRMACEDQYLGSCNSWGSYGSCSKTCGTGFKVRSRRCPSNSLHLKKQKKACNTNLCSGQEKCEDSRWNCEELAAAGQCWKQATGYRFDQTFTLWGSCKKSCRRCDVDTQCQDSDPYLCPWMSKTPEGGCNKIVKRQNSRIIRLKDVCKKSCGTCNSGSGGSVIPPSPPPPRPCKEHLDVGIVLDSSNSIKPYDYQTALRFLQSLAERLEISEAGTHMAILLYSWEAHTVYSFNDPQNVNALKNKIGNLPHIQGGTRTDRALELAGEDFFGWEESGDRPEKPNVLIVLTDGDTNEGSRPFPEVLPPLEDAGVRRIAVGIGNEIHYGELLEIAGSRDDVLQVNSYGDLINKLEDIMRMACEDQYPGSCNSWGSYGSCSKTCGTGFKVRSRRCPSNSLHLKKQKKACNTNLCSGQEKCEDSRWNCEELAAAGQCWKQATGYRFDQTFTLWGSCKKSCRRCDVDTSQCQDNDPYICPWMSKAPEGGCNKIVQRQNSRMIRLKDVCKKSCGTCNSGSGSSGSSGGGGGGGRLPGIIGGIVGNILPGGGGGGRPIGGGGHGSWGGGRPSGGGGARPGGWGGGGHGGGGHGFGGHGGGGHGGGGHGFGGHGGGGRRPGHWGGRRPGWHGR</sequence>
<evidence type="ECO:0000256" key="2">
    <source>
        <dbReference type="ARBA" id="ARBA00023157"/>
    </source>
</evidence>
<dbReference type="SMART" id="SM00254">
    <property type="entry name" value="ShKT"/>
    <property type="match status" value="4"/>
</dbReference>
<name>A0A9W9ZDL8_9CNID</name>
<feature type="chain" id="PRO_5040999193" evidence="5">
    <location>
        <begin position="22"/>
        <end position="1094"/>
    </location>
</feature>
<dbReference type="PROSITE" id="PS50234">
    <property type="entry name" value="VWFA"/>
    <property type="match status" value="3"/>
</dbReference>
<reference evidence="8" key="1">
    <citation type="submission" date="2023-01" db="EMBL/GenBank/DDBJ databases">
        <title>Genome assembly of the deep-sea coral Lophelia pertusa.</title>
        <authorList>
            <person name="Herrera S."/>
            <person name="Cordes E."/>
        </authorList>
    </citation>
    <scope>NUCLEOTIDE SEQUENCE</scope>
    <source>
        <strain evidence="8">USNM1676648</strain>
        <tissue evidence="8">Polyp</tissue>
    </source>
</reference>
<dbReference type="AlphaFoldDB" id="A0A9W9ZDL8"/>
<keyword evidence="1" id="KW-0800">Toxin</keyword>
<feature type="domain" description="ShKT" evidence="7">
    <location>
        <begin position="935"/>
        <end position="979"/>
    </location>
</feature>
<evidence type="ECO:0000313" key="9">
    <source>
        <dbReference type="Proteomes" id="UP001163046"/>
    </source>
</evidence>
<dbReference type="PANTHER" id="PTHR22588:SF3">
    <property type="entry name" value="VWFA DOMAIN-CONTAINING PROTEIN"/>
    <property type="match status" value="1"/>
</dbReference>
<dbReference type="SMART" id="SM00327">
    <property type="entry name" value="VWA"/>
    <property type="match status" value="3"/>
</dbReference>
<dbReference type="Gene3D" id="3.40.50.410">
    <property type="entry name" value="von Willebrand factor, type A domain"/>
    <property type="match status" value="3"/>
</dbReference>
<dbReference type="GO" id="GO:0090729">
    <property type="term" value="F:toxin activity"/>
    <property type="evidence" value="ECO:0007669"/>
    <property type="project" value="UniProtKB-KW"/>
</dbReference>
<dbReference type="PROSITE" id="PS51670">
    <property type="entry name" value="SHKT"/>
    <property type="match status" value="2"/>
</dbReference>
<evidence type="ECO:0000256" key="3">
    <source>
        <dbReference type="PROSITE-ProRule" id="PRU01005"/>
    </source>
</evidence>
<evidence type="ECO:0000256" key="4">
    <source>
        <dbReference type="SAM" id="MobiDB-lite"/>
    </source>
</evidence>
<proteinExistence type="predicted"/>
<feature type="domain" description="VWFA" evidence="6">
    <location>
        <begin position="649"/>
        <end position="825"/>
    </location>
</feature>
<feature type="domain" description="VWFA" evidence="6">
    <location>
        <begin position="31"/>
        <end position="210"/>
    </location>
</feature>
<evidence type="ECO:0000313" key="8">
    <source>
        <dbReference type="EMBL" id="KAJ7379727.1"/>
    </source>
</evidence>
<dbReference type="InterPro" id="IPR052229">
    <property type="entry name" value="Collagen-VI/PIF"/>
</dbReference>
<dbReference type="PROSITE" id="PS50092">
    <property type="entry name" value="TSP1"/>
    <property type="match status" value="3"/>
</dbReference>
<dbReference type="InterPro" id="IPR036383">
    <property type="entry name" value="TSP1_rpt_sf"/>
</dbReference>
<feature type="compositionally biased region" description="Basic residues" evidence="4">
    <location>
        <begin position="1080"/>
        <end position="1094"/>
    </location>
</feature>
<keyword evidence="5" id="KW-0732">Signal</keyword>
<feature type="domain" description="VWFA" evidence="6">
    <location>
        <begin position="296"/>
        <end position="472"/>
    </location>
</feature>
<dbReference type="InterPro" id="IPR000884">
    <property type="entry name" value="TSP1_rpt"/>
</dbReference>
<evidence type="ECO:0000259" key="7">
    <source>
        <dbReference type="PROSITE" id="PS51670"/>
    </source>
</evidence>
<dbReference type="Pfam" id="PF00090">
    <property type="entry name" value="TSP_1"/>
    <property type="match status" value="3"/>
</dbReference>
<dbReference type="Gene3D" id="2.20.100.10">
    <property type="entry name" value="Thrombospondin type-1 (TSP1) repeat"/>
    <property type="match status" value="3"/>
</dbReference>
<dbReference type="SMART" id="SM00209">
    <property type="entry name" value="TSP1"/>
    <property type="match status" value="3"/>
</dbReference>
<feature type="region of interest" description="Disordered" evidence="4">
    <location>
        <begin position="245"/>
        <end position="270"/>
    </location>
</feature>
<keyword evidence="2" id="KW-1015">Disulfide bond</keyword>
<dbReference type="OrthoDB" id="5973630at2759"/>
<dbReference type="CDD" id="cd01450">
    <property type="entry name" value="vWFA_subfamily_ECM"/>
    <property type="match status" value="3"/>
</dbReference>
<feature type="compositionally biased region" description="Gly residues" evidence="4">
    <location>
        <begin position="1013"/>
        <end position="1079"/>
    </location>
</feature>
<feature type="region of interest" description="Disordered" evidence="4">
    <location>
        <begin position="1013"/>
        <end position="1094"/>
    </location>
</feature>
<comment type="caution">
    <text evidence="8">The sequence shown here is derived from an EMBL/GenBank/DDBJ whole genome shotgun (WGS) entry which is preliminary data.</text>
</comment>
<dbReference type="EMBL" id="MU826356">
    <property type="protein sequence ID" value="KAJ7379727.1"/>
    <property type="molecule type" value="Genomic_DNA"/>
</dbReference>
<gene>
    <name evidence="8" type="primary">COL6A6_5</name>
    <name evidence="8" type="ORF">OS493_014133</name>
</gene>
<evidence type="ECO:0000256" key="5">
    <source>
        <dbReference type="SAM" id="SignalP"/>
    </source>
</evidence>
<dbReference type="InterPro" id="IPR003582">
    <property type="entry name" value="ShKT_dom"/>
</dbReference>
<dbReference type="Pfam" id="PF00092">
    <property type="entry name" value="VWA"/>
    <property type="match status" value="3"/>
</dbReference>
<evidence type="ECO:0000259" key="6">
    <source>
        <dbReference type="PROSITE" id="PS50234"/>
    </source>
</evidence>
<dbReference type="InterPro" id="IPR036465">
    <property type="entry name" value="vWFA_dom_sf"/>
</dbReference>
<dbReference type="InterPro" id="IPR002035">
    <property type="entry name" value="VWF_A"/>
</dbReference>
<dbReference type="PANTHER" id="PTHR22588">
    <property type="entry name" value="VWFA DOMAIN-CONTAINING PROTEIN"/>
    <property type="match status" value="1"/>
</dbReference>
<feature type="signal peptide" evidence="5">
    <location>
        <begin position="1"/>
        <end position="21"/>
    </location>
</feature>
<protein>
    <submittedName>
        <fullName evidence="8">Biological adhesion</fullName>
    </submittedName>
</protein>
<comment type="caution">
    <text evidence="3">Lacks conserved residue(s) required for the propagation of feature annotation.</text>
</comment>
<dbReference type="FunFam" id="2.20.100.10:FF:000001">
    <property type="entry name" value="semaphorin-5A isoform X1"/>
    <property type="match status" value="1"/>
</dbReference>
<keyword evidence="9" id="KW-1185">Reference proteome</keyword>
<feature type="domain" description="ShKT" evidence="7">
    <location>
        <begin position="581"/>
        <end position="625"/>
    </location>
</feature>
<organism evidence="8 9">
    <name type="scientific">Desmophyllum pertusum</name>
    <dbReference type="NCBI Taxonomy" id="174260"/>
    <lineage>
        <taxon>Eukaryota</taxon>
        <taxon>Metazoa</taxon>
        <taxon>Cnidaria</taxon>
        <taxon>Anthozoa</taxon>
        <taxon>Hexacorallia</taxon>
        <taxon>Scleractinia</taxon>
        <taxon>Caryophylliina</taxon>
        <taxon>Caryophylliidae</taxon>
        <taxon>Desmophyllum</taxon>
    </lineage>
</organism>
<dbReference type="SUPFAM" id="SSF82895">
    <property type="entry name" value="TSP-1 type 1 repeat"/>
    <property type="match status" value="3"/>
</dbReference>
<accession>A0A9W9ZDL8</accession>
<dbReference type="Proteomes" id="UP001163046">
    <property type="component" value="Unassembled WGS sequence"/>
</dbReference>